<dbReference type="RefSeq" id="WP_212694466.1">
    <property type="nucleotide sequence ID" value="NZ_CP058649.1"/>
</dbReference>
<organism evidence="3 4">
    <name type="scientific">Vallitalea pronyensis</name>
    <dbReference type="NCBI Taxonomy" id="1348613"/>
    <lineage>
        <taxon>Bacteria</taxon>
        <taxon>Bacillati</taxon>
        <taxon>Bacillota</taxon>
        <taxon>Clostridia</taxon>
        <taxon>Lachnospirales</taxon>
        <taxon>Vallitaleaceae</taxon>
        <taxon>Vallitalea</taxon>
    </lineage>
</organism>
<feature type="chain" id="PRO_5035279391" evidence="1">
    <location>
        <begin position="27"/>
        <end position="243"/>
    </location>
</feature>
<dbReference type="InterPro" id="IPR014895">
    <property type="entry name" value="Alginate_lyase_2"/>
</dbReference>
<dbReference type="Gene3D" id="2.60.120.200">
    <property type="match status" value="1"/>
</dbReference>
<gene>
    <name evidence="3" type="ORF">HZI73_16425</name>
</gene>
<dbReference type="KEGG" id="vpy:HZI73_16425"/>
<keyword evidence="1" id="KW-0732">Signal</keyword>
<name>A0A8J8MLP6_9FIRM</name>
<feature type="domain" description="Alginate lyase 2" evidence="2">
    <location>
        <begin position="34"/>
        <end position="242"/>
    </location>
</feature>
<evidence type="ECO:0000313" key="4">
    <source>
        <dbReference type="Proteomes" id="UP000683246"/>
    </source>
</evidence>
<reference evidence="3" key="1">
    <citation type="submission" date="2020-07" db="EMBL/GenBank/DDBJ databases">
        <title>Vallitalea pronyensis genome.</title>
        <authorList>
            <person name="Postec A."/>
        </authorList>
    </citation>
    <scope>NUCLEOTIDE SEQUENCE</scope>
    <source>
        <strain evidence="3">FatNI3</strain>
    </source>
</reference>
<protein>
    <submittedName>
        <fullName evidence="3">Polysaccharide lyase family 7 protein</fullName>
    </submittedName>
</protein>
<dbReference type="AlphaFoldDB" id="A0A8J8MLP6"/>
<evidence type="ECO:0000313" key="3">
    <source>
        <dbReference type="EMBL" id="QUI23779.1"/>
    </source>
</evidence>
<feature type="signal peptide" evidence="1">
    <location>
        <begin position="1"/>
        <end position="26"/>
    </location>
</feature>
<dbReference type="EMBL" id="CP058649">
    <property type="protein sequence ID" value="QUI23779.1"/>
    <property type="molecule type" value="Genomic_DNA"/>
</dbReference>
<keyword evidence="3" id="KW-0456">Lyase</keyword>
<dbReference type="InterPro" id="IPR013320">
    <property type="entry name" value="ConA-like_dom_sf"/>
</dbReference>
<dbReference type="SUPFAM" id="SSF49899">
    <property type="entry name" value="Concanavalin A-like lectins/glucanases"/>
    <property type="match status" value="1"/>
</dbReference>
<dbReference type="Pfam" id="PF08787">
    <property type="entry name" value="Alginate_lyase2"/>
    <property type="match status" value="1"/>
</dbReference>
<evidence type="ECO:0000256" key="1">
    <source>
        <dbReference type="SAM" id="SignalP"/>
    </source>
</evidence>
<evidence type="ECO:0000259" key="2">
    <source>
        <dbReference type="Pfam" id="PF08787"/>
    </source>
</evidence>
<sequence length="243" mass="26940">MRKSKNFLSIFMGIFLLVSSTTTVMAATYPSDILDLTNWKITLPIAGSNGNAMEVKQPALDSYEHSSYFVDSGSGVRFKAHCGGATTSGSSYPRSELREMKNNGKDKASWSTTSGTHIMEIRQKITHLPVVKPHVVVGQIHDSNDDVIVIRLEGNKLFVDENGDDGPVLTNNYQLGTIFKVKFVAKNGGVQIYYNDNYVYTYKVSTSGCYFKAGMYTQSNTSKGDSYYAYGCCIIYDLNVTHY</sequence>
<proteinExistence type="predicted"/>
<dbReference type="Proteomes" id="UP000683246">
    <property type="component" value="Chromosome"/>
</dbReference>
<keyword evidence="4" id="KW-1185">Reference proteome</keyword>
<accession>A0A8J8MLP6</accession>
<dbReference type="GO" id="GO:0016829">
    <property type="term" value="F:lyase activity"/>
    <property type="evidence" value="ECO:0007669"/>
    <property type="project" value="UniProtKB-KW"/>
</dbReference>